<reference evidence="1" key="1">
    <citation type="journal article" date="2014" name="Front. Microbiol.">
        <title>High frequency of phylogenetically diverse reductive dehalogenase-homologous genes in deep subseafloor sedimentary metagenomes.</title>
        <authorList>
            <person name="Kawai M."/>
            <person name="Futagami T."/>
            <person name="Toyoda A."/>
            <person name="Takaki Y."/>
            <person name="Nishi S."/>
            <person name="Hori S."/>
            <person name="Arai W."/>
            <person name="Tsubouchi T."/>
            <person name="Morono Y."/>
            <person name="Uchiyama I."/>
            <person name="Ito T."/>
            <person name="Fujiyama A."/>
            <person name="Inagaki F."/>
            <person name="Takami H."/>
        </authorList>
    </citation>
    <scope>NUCLEOTIDE SEQUENCE</scope>
    <source>
        <strain evidence="1">Expedition CK06-06</strain>
    </source>
</reference>
<organism evidence="1">
    <name type="scientific">marine sediment metagenome</name>
    <dbReference type="NCBI Taxonomy" id="412755"/>
    <lineage>
        <taxon>unclassified sequences</taxon>
        <taxon>metagenomes</taxon>
        <taxon>ecological metagenomes</taxon>
    </lineage>
</organism>
<feature type="non-terminal residue" evidence="1">
    <location>
        <position position="33"/>
    </location>
</feature>
<dbReference type="AlphaFoldDB" id="X1Q6M7"/>
<dbReference type="EMBL" id="BARV01046236">
    <property type="protein sequence ID" value="GAI64157.1"/>
    <property type="molecule type" value="Genomic_DNA"/>
</dbReference>
<comment type="caution">
    <text evidence="1">The sequence shown here is derived from an EMBL/GenBank/DDBJ whole genome shotgun (WGS) entry which is preliminary data.</text>
</comment>
<name>X1Q6M7_9ZZZZ</name>
<sequence length="33" mass="3562">SRDFTKGSGSPRMVLINIEITTIEGMIISIKPG</sequence>
<proteinExistence type="predicted"/>
<gene>
    <name evidence="1" type="ORF">S06H3_67114</name>
</gene>
<feature type="non-terminal residue" evidence="1">
    <location>
        <position position="1"/>
    </location>
</feature>
<accession>X1Q6M7</accession>
<protein>
    <submittedName>
        <fullName evidence="1">Uncharacterized protein</fullName>
    </submittedName>
</protein>
<evidence type="ECO:0000313" key="1">
    <source>
        <dbReference type="EMBL" id="GAI64157.1"/>
    </source>
</evidence>